<dbReference type="PANTHER" id="PTHR45657">
    <property type="entry name" value="CRAL-TRIO DOMAIN-CONTAINING PROTEIN YKL091C-RELATED"/>
    <property type="match status" value="1"/>
</dbReference>
<dbReference type="Proteomes" id="UP000447434">
    <property type="component" value="Chromosome 1"/>
</dbReference>
<keyword evidence="4" id="KW-1185">Reference proteome</keyword>
<feature type="coiled-coil region" evidence="1">
    <location>
        <begin position="50"/>
        <end position="101"/>
    </location>
</feature>
<accession>A0A6A4R2W0</accession>
<keyword evidence="1" id="KW-0175">Coiled coil</keyword>
<keyword evidence="2" id="KW-0472">Membrane</keyword>
<evidence type="ECO:0000256" key="1">
    <source>
        <dbReference type="SAM" id="Coils"/>
    </source>
</evidence>
<protein>
    <submittedName>
        <fullName evidence="3">Uncharacterized protein</fullName>
    </submittedName>
</protein>
<keyword evidence="2" id="KW-0812">Transmembrane</keyword>
<evidence type="ECO:0000256" key="2">
    <source>
        <dbReference type="SAM" id="Phobius"/>
    </source>
</evidence>
<evidence type="ECO:0000313" key="3">
    <source>
        <dbReference type="EMBL" id="KAE9620367.1"/>
    </source>
</evidence>
<sequence length="168" mass="19351">MAVVMGIVTMVRLTKNMPKNIAAVRLYCESAVYYSATMMNATPTISIDDHTAMMKRMAELEEKVNVLNMRPLMPLEKEELLNNALSRVTTLEQELASSKKALDYALAKQVELQAYIDMKNKKKKLVCHSNFDTDTLLVMHYFQIYFNWVRVFFLTFGFVIAVRLPLVK</sequence>
<reference evidence="4" key="1">
    <citation type="journal article" date="2020" name="Nat. Commun.">
        <title>Genome sequence of the cluster root forming white lupin.</title>
        <authorList>
            <person name="Hufnagel B."/>
            <person name="Marques A."/>
            <person name="Soriano A."/>
            <person name="Marques L."/>
            <person name="Divol F."/>
            <person name="Doumas P."/>
            <person name="Sallet E."/>
            <person name="Mancinotti D."/>
            <person name="Carrere S."/>
            <person name="Marande W."/>
            <person name="Arribat S."/>
            <person name="Keller J."/>
            <person name="Huneau C."/>
            <person name="Blein T."/>
            <person name="Aime D."/>
            <person name="Laguerre M."/>
            <person name="Taylor J."/>
            <person name="Schubert V."/>
            <person name="Nelson M."/>
            <person name="Geu-Flores F."/>
            <person name="Crespi M."/>
            <person name="Gallardo-Guerrero K."/>
            <person name="Delaux P.-M."/>
            <person name="Salse J."/>
            <person name="Berges H."/>
            <person name="Guyot R."/>
            <person name="Gouzy J."/>
            <person name="Peret B."/>
        </authorList>
    </citation>
    <scope>NUCLEOTIDE SEQUENCE [LARGE SCALE GENOMIC DNA]</scope>
    <source>
        <strain evidence="4">cv. Amiga</strain>
    </source>
</reference>
<gene>
    <name evidence="3" type="ORF">Lalb_Chr01g0002361</name>
</gene>
<proteinExistence type="predicted"/>
<dbReference type="PANTHER" id="PTHR45657:SF29">
    <property type="entry name" value="PHOSPHATIDYLINOSITOL_PHOSPHATIDYLCHOLINE TRANSFER PROTEIN SFH12"/>
    <property type="match status" value="1"/>
</dbReference>
<comment type="caution">
    <text evidence="3">The sequence shown here is derived from an EMBL/GenBank/DDBJ whole genome shotgun (WGS) entry which is preliminary data.</text>
</comment>
<dbReference type="EMBL" id="WOCE01000001">
    <property type="protein sequence ID" value="KAE9620367.1"/>
    <property type="molecule type" value="Genomic_DNA"/>
</dbReference>
<name>A0A6A4R2W0_LUPAL</name>
<evidence type="ECO:0000313" key="4">
    <source>
        <dbReference type="Proteomes" id="UP000447434"/>
    </source>
</evidence>
<dbReference type="OrthoDB" id="1111739at2759"/>
<dbReference type="InterPro" id="IPR051026">
    <property type="entry name" value="PI/PC_transfer"/>
</dbReference>
<dbReference type="AlphaFoldDB" id="A0A6A4R2W0"/>
<organism evidence="3 4">
    <name type="scientific">Lupinus albus</name>
    <name type="common">White lupine</name>
    <name type="synonym">Lupinus termis</name>
    <dbReference type="NCBI Taxonomy" id="3870"/>
    <lineage>
        <taxon>Eukaryota</taxon>
        <taxon>Viridiplantae</taxon>
        <taxon>Streptophyta</taxon>
        <taxon>Embryophyta</taxon>
        <taxon>Tracheophyta</taxon>
        <taxon>Spermatophyta</taxon>
        <taxon>Magnoliopsida</taxon>
        <taxon>eudicotyledons</taxon>
        <taxon>Gunneridae</taxon>
        <taxon>Pentapetalae</taxon>
        <taxon>rosids</taxon>
        <taxon>fabids</taxon>
        <taxon>Fabales</taxon>
        <taxon>Fabaceae</taxon>
        <taxon>Papilionoideae</taxon>
        <taxon>50 kb inversion clade</taxon>
        <taxon>genistoids sensu lato</taxon>
        <taxon>core genistoids</taxon>
        <taxon>Genisteae</taxon>
        <taxon>Lupinus</taxon>
    </lineage>
</organism>
<feature type="transmembrane region" description="Helical" evidence="2">
    <location>
        <begin position="145"/>
        <end position="166"/>
    </location>
</feature>
<keyword evidence="2" id="KW-1133">Transmembrane helix</keyword>